<dbReference type="InterPro" id="IPR036397">
    <property type="entry name" value="RNaseH_sf"/>
</dbReference>
<name>A0A4Y2AKW7_ARAVE</name>
<accession>A0A4Y2AKW7</accession>
<sequence>MAKTHDKGEVRHLLLVKLPCNTYIAPKVGTLLSSSIYPQFPEGVIFQQDGAPPHYGNIVREFLDATFRQRWTGRGAVIAGHHDPRT</sequence>
<evidence type="ECO:0000313" key="2">
    <source>
        <dbReference type="Proteomes" id="UP000499080"/>
    </source>
</evidence>
<dbReference type="Proteomes" id="UP000499080">
    <property type="component" value="Unassembled WGS sequence"/>
</dbReference>
<keyword evidence="2" id="KW-1185">Reference proteome</keyword>
<comment type="caution">
    <text evidence="1">The sequence shown here is derived from an EMBL/GenBank/DDBJ whole genome shotgun (WGS) entry which is preliminary data.</text>
</comment>
<evidence type="ECO:0000313" key="1">
    <source>
        <dbReference type="EMBL" id="GBL80398.1"/>
    </source>
</evidence>
<organism evidence="1 2">
    <name type="scientific">Araneus ventricosus</name>
    <name type="common">Orbweaver spider</name>
    <name type="synonym">Epeira ventricosa</name>
    <dbReference type="NCBI Taxonomy" id="182803"/>
    <lineage>
        <taxon>Eukaryota</taxon>
        <taxon>Metazoa</taxon>
        <taxon>Ecdysozoa</taxon>
        <taxon>Arthropoda</taxon>
        <taxon>Chelicerata</taxon>
        <taxon>Arachnida</taxon>
        <taxon>Araneae</taxon>
        <taxon>Araneomorphae</taxon>
        <taxon>Entelegynae</taxon>
        <taxon>Araneoidea</taxon>
        <taxon>Araneidae</taxon>
        <taxon>Araneus</taxon>
    </lineage>
</organism>
<dbReference type="GO" id="GO:0003676">
    <property type="term" value="F:nucleic acid binding"/>
    <property type="evidence" value="ECO:0007669"/>
    <property type="project" value="InterPro"/>
</dbReference>
<gene>
    <name evidence="1" type="ORF">AVEN_92300_1</name>
</gene>
<dbReference type="OrthoDB" id="7902892at2759"/>
<proteinExistence type="predicted"/>
<dbReference type="Gene3D" id="3.30.420.10">
    <property type="entry name" value="Ribonuclease H-like superfamily/Ribonuclease H"/>
    <property type="match status" value="1"/>
</dbReference>
<dbReference type="AlphaFoldDB" id="A0A4Y2AKW7"/>
<protein>
    <recommendedName>
        <fullName evidence="3">Tc1-like transposase DDE domain-containing protein</fullName>
    </recommendedName>
</protein>
<evidence type="ECO:0008006" key="3">
    <source>
        <dbReference type="Google" id="ProtNLM"/>
    </source>
</evidence>
<dbReference type="EMBL" id="BGPR01000021">
    <property type="protein sequence ID" value="GBL80398.1"/>
    <property type="molecule type" value="Genomic_DNA"/>
</dbReference>
<reference evidence="1 2" key="1">
    <citation type="journal article" date="2019" name="Sci. Rep.">
        <title>Orb-weaving spider Araneus ventricosus genome elucidates the spidroin gene catalogue.</title>
        <authorList>
            <person name="Kono N."/>
            <person name="Nakamura H."/>
            <person name="Ohtoshi R."/>
            <person name="Moran D.A.P."/>
            <person name="Shinohara A."/>
            <person name="Yoshida Y."/>
            <person name="Fujiwara M."/>
            <person name="Mori M."/>
            <person name="Tomita M."/>
            <person name="Arakawa K."/>
        </authorList>
    </citation>
    <scope>NUCLEOTIDE SEQUENCE [LARGE SCALE GENOMIC DNA]</scope>
</reference>